<gene>
    <name evidence="2" type="ORF">MCYG_08397</name>
</gene>
<name>C5G0C5_ARTOC</name>
<organism evidence="2 3">
    <name type="scientific">Arthroderma otae (strain ATCC MYA-4605 / CBS 113480)</name>
    <name type="common">Microsporum canis</name>
    <dbReference type="NCBI Taxonomy" id="554155"/>
    <lineage>
        <taxon>Eukaryota</taxon>
        <taxon>Fungi</taxon>
        <taxon>Dikarya</taxon>
        <taxon>Ascomycota</taxon>
        <taxon>Pezizomycotina</taxon>
        <taxon>Eurotiomycetes</taxon>
        <taxon>Eurotiomycetidae</taxon>
        <taxon>Onygenales</taxon>
        <taxon>Arthrodermataceae</taxon>
        <taxon>Microsporum</taxon>
    </lineage>
</organism>
<dbReference type="SUPFAM" id="SSF55811">
    <property type="entry name" value="Nudix"/>
    <property type="match status" value="1"/>
</dbReference>
<sequence length="209" mass="23570">MENNPKRTFKVDSHLAHFDIPIRDFFALKPGHNAFIIGAFIFSSGKTATMTGGDETKEFPRAMLLQRAMSDSLGGLWEGPGGSCDDTDATVFDSVVREVYEETGLHVSRIRELVAIDEWDTVKDEQRIRAIKFSFWVEVHEANDVPGNDLFAPDWEHRINLNPNEHEQYLWVTMADVHSYLGGQQEVKFTFPSTGNNYLAAFATVSPQS</sequence>
<reference evidence="3" key="1">
    <citation type="journal article" date="2012" name="MBio">
        <title>Comparative genome analysis of Trichophyton rubrum and related dermatophytes reveals candidate genes involved in infection.</title>
        <authorList>
            <person name="Martinez D.A."/>
            <person name="Oliver B.G."/>
            <person name="Graeser Y."/>
            <person name="Goldberg J.M."/>
            <person name="Li W."/>
            <person name="Martinez-Rossi N.M."/>
            <person name="Monod M."/>
            <person name="Shelest E."/>
            <person name="Barton R.C."/>
            <person name="Birch E."/>
            <person name="Brakhage A.A."/>
            <person name="Chen Z."/>
            <person name="Gurr S.J."/>
            <person name="Heiman D."/>
            <person name="Heitman J."/>
            <person name="Kosti I."/>
            <person name="Rossi A."/>
            <person name="Saif S."/>
            <person name="Samalova M."/>
            <person name="Saunders C.W."/>
            <person name="Shea T."/>
            <person name="Summerbell R.C."/>
            <person name="Xu J."/>
            <person name="Young S."/>
            <person name="Zeng Q."/>
            <person name="Birren B.W."/>
            <person name="Cuomo C.A."/>
            <person name="White T.C."/>
        </authorList>
    </citation>
    <scope>NUCLEOTIDE SEQUENCE [LARGE SCALE GENOMIC DNA]</scope>
    <source>
        <strain evidence="3">ATCC MYA-4605 / CBS 113480</strain>
    </source>
</reference>
<dbReference type="HOGENOM" id="CLU_067850_0_0_1"/>
<dbReference type="PANTHER" id="PTHR43736:SF1">
    <property type="entry name" value="DIHYDRONEOPTERIN TRIPHOSPHATE DIPHOSPHATASE"/>
    <property type="match status" value="1"/>
</dbReference>
<dbReference type="eggNOG" id="ENOG502S8JU">
    <property type="taxonomic scope" value="Eukaryota"/>
</dbReference>
<dbReference type="InterPro" id="IPR000086">
    <property type="entry name" value="NUDIX_hydrolase_dom"/>
</dbReference>
<dbReference type="PANTHER" id="PTHR43736">
    <property type="entry name" value="ADP-RIBOSE PYROPHOSPHATASE"/>
    <property type="match status" value="1"/>
</dbReference>
<evidence type="ECO:0000313" key="2">
    <source>
        <dbReference type="EMBL" id="EEQ35578.1"/>
    </source>
</evidence>
<dbReference type="EMBL" id="DS995708">
    <property type="protein sequence ID" value="EEQ35578.1"/>
    <property type="molecule type" value="Genomic_DNA"/>
</dbReference>
<dbReference type="Proteomes" id="UP000002035">
    <property type="component" value="Unassembled WGS sequence"/>
</dbReference>
<evidence type="ECO:0000259" key="1">
    <source>
        <dbReference type="PROSITE" id="PS51462"/>
    </source>
</evidence>
<dbReference type="OMA" id="DSLPGYW"/>
<evidence type="ECO:0000313" key="3">
    <source>
        <dbReference type="Proteomes" id="UP000002035"/>
    </source>
</evidence>
<dbReference type="GeneID" id="9227846"/>
<dbReference type="AlphaFoldDB" id="C5G0C5"/>
<dbReference type="Pfam" id="PF00293">
    <property type="entry name" value="NUDIX"/>
    <property type="match status" value="1"/>
</dbReference>
<dbReference type="OrthoDB" id="276276at2759"/>
<dbReference type="PROSITE" id="PS51462">
    <property type="entry name" value="NUDIX"/>
    <property type="match status" value="1"/>
</dbReference>
<dbReference type="InterPro" id="IPR015797">
    <property type="entry name" value="NUDIX_hydrolase-like_dom_sf"/>
</dbReference>
<dbReference type="CDD" id="cd02883">
    <property type="entry name" value="NUDIX_Hydrolase"/>
    <property type="match status" value="1"/>
</dbReference>
<dbReference type="RefSeq" id="XP_002843314.1">
    <property type="nucleotide sequence ID" value="XM_002843268.1"/>
</dbReference>
<dbReference type="VEuPathDB" id="FungiDB:MCYG_08397"/>
<accession>C5G0C5</accession>
<keyword evidence="3" id="KW-1185">Reference proteome</keyword>
<dbReference type="Gene3D" id="3.90.79.10">
    <property type="entry name" value="Nucleoside Triphosphate Pyrophosphohydrolase"/>
    <property type="match status" value="1"/>
</dbReference>
<protein>
    <submittedName>
        <fullName evidence="2">NUDIX domain-containing protein</fullName>
    </submittedName>
</protein>
<proteinExistence type="predicted"/>
<feature type="domain" description="Nudix hydrolase" evidence="1">
    <location>
        <begin position="30"/>
        <end position="199"/>
    </location>
</feature>